<evidence type="ECO:0000313" key="2">
    <source>
        <dbReference type="EMBL" id="KAK9087847.1"/>
    </source>
</evidence>
<evidence type="ECO:0000256" key="1">
    <source>
        <dbReference type="SAM" id="MobiDB-lite"/>
    </source>
</evidence>
<keyword evidence="3" id="KW-1185">Reference proteome</keyword>
<gene>
    <name evidence="2" type="ORF">Syun_030241</name>
</gene>
<dbReference type="Proteomes" id="UP001420932">
    <property type="component" value="Unassembled WGS sequence"/>
</dbReference>
<dbReference type="EMBL" id="JBBNAF010000013">
    <property type="protein sequence ID" value="KAK9087847.1"/>
    <property type="molecule type" value="Genomic_DNA"/>
</dbReference>
<feature type="compositionally biased region" description="Basic and acidic residues" evidence="1">
    <location>
        <begin position="47"/>
        <end position="57"/>
    </location>
</feature>
<protein>
    <submittedName>
        <fullName evidence="2">Uncharacterized protein</fullName>
    </submittedName>
</protein>
<comment type="caution">
    <text evidence="2">The sequence shown here is derived from an EMBL/GenBank/DDBJ whole genome shotgun (WGS) entry which is preliminary data.</text>
</comment>
<feature type="region of interest" description="Disordered" evidence="1">
    <location>
        <begin position="18"/>
        <end position="57"/>
    </location>
</feature>
<reference evidence="2 3" key="1">
    <citation type="submission" date="2024-01" db="EMBL/GenBank/DDBJ databases">
        <title>Genome assemblies of Stephania.</title>
        <authorList>
            <person name="Yang L."/>
        </authorList>
    </citation>
    <scope>NUCLEOTIDE SEQUENCE [LARGE SCALE GENOMIC DNA]</scope>
    <source>
        <strain evidence="2">YNDBR</strain>
        <tissue evidence="2">Leaf</tissue>
    </source>
</reference>
<accession>A0AAP0EAG2</accession>
<sequence length="57" mass="6735">MSRGGRRRERNSLCFSVSFSSNEGEDDPLSRDEPLSTQNKKKRKVKFEKMKENLEDR</sequence>
<proteinExistence type="predicted"/>
<name>A0AAP0EAG2_9MAGN</name>
<dbReference type="AlphaFoldDB" id="A0AAP0EAG2"/>
<evidence type="ECO:0000313" key="3">
    <source>
        <dbReference type="Proteomes" id="UP001420932"/>
    </source>
</evidence>
<organism evidence="2 3">
    <name type="scientific">Stephania yunnanensis</name>
    <dbReference type="NCBI Taxonomy" id="152371"/>
    <lineage>
        <taxon>Eukaryota</taxon>
        <taxon>Viridiplantae</taxon>
        <taxon>Streptophyta</taxon>
        <taxon>Embryophyta</taxon>
        <taxon>Tracheophyta</taxon>
        <taxon>Spermatophyta</taxon>
        <taxon>Magnoliopsida</taxon>
        <taxon>Ranunculales</taxon>
        <taxon>Menispermaceae</taxon>
        <taxon>Menispermoideae</taxon>
        <taxon>Cissampelideae</taxon>
        <taxon>Stephania</taxon>
    </lineage>
</organism>